<feature type="region of interest" description="Disordered" evidence="1">
    <location>
        <begin position="129"/>
        <end position="228"/>
    </location>
</feature>
<dbReference type="PANTHER" id="PTHR18839:SF0">
    <property type="entry name" value="MITOTIC INTERACTOR AND SUBSTRATE OF PLK1 ISOFORM X1-RELATED"/>
    <property type="match status" value="1"/>
</dbReference>
<comment type="caution">
    <text evidence="2">The sequence shown here is derived from an EMBL/GenBank/DDBJ whole genome shotgun (WGS) entry which is preliminary data.</text>
</comment>
<reference evidence="2 3" key="1">
    <citation type="submission" date="2024-06" db="EMBL/GenBank/DDBJ databases">
        <authorList>
            <person name="Pan Q."/>
            <person name="Wen M."/>
            <person name="Jouanno E."/>
            <person name="Zahm M."/>
            <person name="Klopp C."/>
            <person name="Cabau C."/>
            <person name="Louis A."/>
            <person name="Berthelot C."/>
            <person name="Parey E."/>
            <person name="Roest Crollius H."/>
            <person name="Montfort J."/>
            <person name="Robinson-Rechavi M."/>
            <person name="Bouchez O."/>
            <person name="Lampietro C."/>
            <person name="Lopez Roques C."/>
            <person name="Donnadieu C."/>
            <person name="Postlethwait J."/>
            <person name="Bobe J."/>
            <person name="Verreycken H."/>
            <person name="Guiguen Y."/>
        </authorList>
    </citation>
    <scope>NUCLEOTIDE SEQUENCE [LARGE SCALE GENOMIC DNA]</scope>
    <source>
        <strain evidence="2">Up_M1</strain>
        <tissue evidence="2">Testis</tissue>
    </source>
</reference>
<dbReference type="PANTHER" id="PTHR18839">
    <property type="entry name" value="MITOTIC INTERACTOR AND SUBSTRATE OF PLK1 MISP FAMILY MEMBER"/>
    <property type="match status" value="1"/>
</dbReference>
<feature type="region of interest" description="Disordered" evidence="1">
    <location>
        <begin position="1"/>
        <end position="77"/>
    </location>
</feature>
<feature type="region of interest" description="Disordered" evidence="1">
    <location>
        <begin position="716"/>
        <end position="818"/>
    </location>
</feature>
<feature type="region of interest" description="Disordered" evidence="1">
    <location>
        <begin position="260"/>
        <end position="287"/>
    </location>
</feature>
<feature type="region of interest" description="Disordered" evidence="1">
    <location>
        <begin position="832"/>
        <end position="898"/>
    </location>
</feature>
<dbReference type="InterPro" id="IPR042779">
    <property type="entry name" value="MISP/MISP3-like"/>
</dbReference>
<name>A0ABD0XA75_UMBPY</name>
<feature type="region of interest" description="Disordered" evidence="1">
    <location>
        <begin position="678"/>
        <end position="704"/>
    </location>
</feature>
<evidence type="ECO:0000256" key="1">
    <source>
        <dbReference type="SAM" id="MobiDB-lite"/>
    </source>
</evidence>
<feature type="compositionally biased region" description="Polar residues" evidence="1">
    <location>
        <begin position="274"/>
        <end position="285"/>
    </location>
</feature>
<feature type="compositionally biased region" description="Basic and acidic residues" evidence="1">
    <location>
        <begin position="384"/>
        <end position="406"/>
    </location>
</feature>
<gene>
    <name evidence="2" type="ORF">UPYG_G00064130</name>
</gene>
<feature type="compositionally biased region" description="Polar residues" evidence="1">
    <location>
        <begin position="863"/>
        <end position="872"/>
    </location>
</feature>
<feature type="compositionally biased region" description="Basic and acidic residues" evidence="1">
    <location>
        <begin position="725"/>
        <end position="749"/>
    </location>
</feature>
<dbReference type="Proteomes" id="UP001557470">
    <property type="component" value="Unassembled WGS sequence"/>
</dbReference>
<feature type="compositionally biased region" description="Polar residues" evidence="1">
    <location>
        <begin position="450"/>
        <end position="466"/>
    </location>
</feature>
<evidence type="ECO:0008006" key="4">
    <source>
        <dbReference type="Google" id="ProtNLM"/>
    </source>
</evidence>
<accession>A0ABD0XA75</accession>
<dbReference type="AlphaFoldDB" id="A0ABD0XA75"/>
<feature type="compositionally biased region" description="Basic and acidic residues" evidence="1">
    <location>
        <begin position="361"/>
        <end position="374"/>
    </location>
</feature>
<protein>
    <recommendedName>
        <fullName evidence="4">A-kinase anchor protein 2 C-terminal domain-containing protein</fullName>
    </recommendedName>
</protein>
<keyword evidence="3" id="KW-1185">Reference proteome</keyword>
<feature type="compositionally biased region" description="Polar residues" evidence="1">
    <location>
        <begin position="181"/>
        <end position="194"/>
    </location>
</feature>
<feature type="compositionally biased region" description="Polar residues" evidence="1">
    <location>
        <begin position="205"/>
        <end position="220"/>
    </location>
</feature>
<dbReference type="EMBL" id="JAGEUA010000002">
    <property type="protein sequence ID" value="KAL1005799.1"/>
    <property type="molecule type" value="Genomic_DNA"/>
</dbReference>
<organism evidence="2 3">
    <name type="scientific">Umbra pygmaea</name>
    <name type="common">Eastern mudminnow</name>
    <dbReference type="NCBI Taxonomy" id="75934"/>
    <lineage>
        <taxon>Eukaryota</taxon>
        <taxon>Metazoa</taxon>
        <taxon>Chordata</taxon>
        <taxon>Craniata</taxon>
        <taxon>Vertebrata</taxon>
        <taxon>Euteleostomi</taxon>
        <taxon>Actinopterygii</taxon>
        <taxon>Neopterygii</taxon>
        <taxon>Teleostei</taxon>
        <taxon>Protacanthopterygii</taxon>
        <taxon>Esociformes</taxon>
        <taxon>Umbridae</taxon>
        <taxon>Umbra</taxon>
    </lineage>
</organism>
<feature type="region of interest" description="Disordered" evidence="1">
    <location>
        <begin position="324"/>
        <end position="475"/>
    </location>
</feature>
<evidence type="ECO:0000313" key="3">
    <source>
        <dbReference type="Proteomes" id="UP001557470"/>
    </source>
</evidence>
<sequence>MATLELVAKRRSSTDTLDEWGSEVWMEGDKNPSQIQQPPASPLPPVQHTLRAESEDTGIPGDSETELQTVPSREDLTTKRVNVDPKMGHEALSQMSHMSSSTIQMGDVELEQELKIIDENNPYEEEIEAAAIPSPPACTYLNLSTEGDVERENEPPPFDDKEENTFGSISVGEVSSALVPQDQSSSDSLGTQELTPKGNLDDKNQTIPQNTHHGTKTGPSTFGPLRGDIFRSESAFDGVESQSVDYKPLDISLARKQWVKLDSSSTKPPLPQLEQPSSMSRSSSCGHLAELTQPQDAVTYDVQQGEQLLHSPIATVRQQDKHEFGEQQVLKGATPTQSLATVTREPANPVEAGVVVGEQARGGDRHTGGERGQTESRLSGAAVEAERPKKEHSVKEGFKSVQKDNQKGQTRTNPGLKSRDNHRKTSRMELGGDLFDDSQSDSGVSADFSPGSTMDFHTTTPDSPTSLIPPPSNETPIEKEIRRALEREQSLRKSRGLQVKAPTQEYVEIPQKKPFLSQSLPSRPNKSLGGKERQLAGKIMQKEINVESQREDVLVQLGKVRGSYYKGTVRQLKERKKLFEVFQDNMDMSLMLSPTGKTPSWASVSDLSIQDTQGDDVSFVSDARGSLREREQSLELMRQSPSVIATGPTYTPPGAPRSNALSESTWSQITILENQSHMSPTALPHQPPPAKLLSGPHNTSYPADTPALTVVDSAFLHSSSNGASGERRTRPREDGREAKTDEGKVKDVPNENPFFKLRASLSSQDKVEQDIREARERDEELRRQRSSLYGGGDGGPAKGVLQETPFCPSPPLPQQKGQATLDQIPVTVISWTPSVTPPGRQSLGKLGVWPPPQSDECQHSHCESQGLQSPRTPRQKTPLLQRWESGQVMNSHGAEEDD</sequence>
<feature type="region of interest" description="Disordered" evidence="1">
    <location>
        <begin position="510"/>
        <end position="532"/>
    </location>
</feature>
<evidence type="ECO:0000313" key="2">
    <source>
        <dbReference type="EMBL" id="KAL1005799.1"/>
    </source>
</evidence>
<proteinExistence type="predicted"/>
<feature type="compositionally biased region" description="Polar residues" evidence="1">
    <location>
        <begin position="516"/>
        <end position="525"/>
    </location>
</feature>
<feature type="compositionally biased region" description="Basic and acidic residues" evidence="1">
    <location>
        <begin position="765"/>
        <end position="783"/>
    </location>
</feature>